<dbReference type="CDD" id="cd06583">
    <property type="entry name" value="PGRP"/>
    <property type="match status" value="1"/>
</dbReference>
<evidence type="ECO:0000313" key="4">
    <source>
        <dbReference type="Proteomes" id="UP000051445"/>
    </source>
</evidence>
<sequence length="267" mass="30346">MTKKKRQQHRLIIIFSCVILAIVFAVVFSFTHLRENQPVHYVTVSQLNQTTFNHSGWYYDGRNWAYVRNRHKVTGSLTINGVHYRFNHNGIQELPYQVNYQYELSPNQGSNQQAYSSYIILHDVGSNSNGQQAAAYMQRTANSNQAYANFVVGDGGVVYQIKQPGTVSWGAGIEANNNAPVQIELAHTNNDETFQKDYQAYVALARDLAGKYNIPLTLDQGGRGTRGIKSHLWVTQHLWGDHHDPYEYLQKFGVTKSRLESDLKSGF</sequence>
<dbReference type="Gene3D" id="3.40.80.10">
    <property type="entry name" value="Peptidoglycan recognition protein-like"/>
    <property type="match status" value="1"/>
</dbReference>
<dbReference type="SMART" id="SM00644">
    <property type="entry name" value="Ami_2"/>
    <property type="match status" value="1"/>
</dbReference>
<keyword evidence="4" id="KW-1185">Reference proteome</keyword>
<dbReference type="InterPro" id="IPR002502">
    <property type="entry name" value="Amidase_domain"/>
</dbReference>
<dbReference type="EMBL" id="AZER01000016">
    <property type="protein sequence ID" value="KRL27175.1"/>
    <property type="molecule type" value="Genomic_DNA"/>
</dbReference>
<dbReference type="STRING" id="1423746.FD27_GL000925"/>
<dbReference type="OrthoDB" id="9816557at2"/>
<feature type="domain" description="N-acetylmuramoyl-L-alanine amidase" evidence="2">
    <location>
        <begin position="105"/>
        <end position="246"/>
    </location>
</feature>
<keyword evidence="1" id="KW-0472">Membrane</keyword>
<evidence type="ECO:0000256" key="1">
    <source>
        <dbReference type="SAM" id="Phobius"/>
    </source>
</evidence>
<keyword evidence="1" id="KW-0812">Transmembrane</keyword>
<dbReference type="GO" id="GO:0009253">
    <property type="term" value="P:peptidoglycan catabolic process"/>
    <property type="evidence" value="ECO:0007669"/>
    <property type="project" value="InterPro"/>
</dbReference>
<evidence type="ECO:0000313" key="3">
    <source>
        <dbReference type="EMBL" id="KRL27175.1"/>
    </source>
</evidence>
<keyword evidence="1" id="KW-1133">Transmembrane helix</keyword>
<name>A0A0R1P3I6_9LACO</name>
<dbReference type="SUPFAM" id="SSF55846">
    <property type="entry name" value="N-acetylmuramoyl-L-alanine amidase-like"/>
    <property type="match status" value="1"/>
</dbReference>
<protein>
    <submittedName>
        <fullName evidence="3">N-acetylmuramoyl-L-alanine amidase</fullName>
    </submittedName>
</protein>
<evidence type="ECO:0000259" key="2">
    <source>
        <dbReference type="SMART" id="SM00644"/>
    </source>
</evidence>
<dbReference type="AlphaFoldDB" id="A0A0R1P3I6"/>
<dbReference type="RefSeq" id="WP_057750873.1">
    <property type="nucleotide sequence ID" value="NZ_AZER01000016.1"/>
</dbReference>
<organism evidence="3 4">
    <name type="scientific">Limosilactobacillus frumenti DSM 13145</name>
    <dbReference type="NCBI Taxonomy" id="1423746"/>
    <lineage>
        <taxon>Bacteria</taxon>
        <taxon>Bacillati</taxon>
        <taxon>Bacillota</taxon>
        <taxon>Bacilli</taxon>
        <taxon>Lactobacillales</taxon>
        <taxon>Lactobacillaceae</taxon>
        <taxon>Limosilactobacillus</taxon>
    </lineage>
</organism>
<reference evidence="3 4" key="1">
    <citation type="journal article" date="2015" name="Genome Announc.">
        <title>Expanding the biotechnology potential of lactobacilli through comparative genomics of 213 strains and associated genera.</title>
        <authorList>
            <person name="Sun Z."/>
            <person name="Harris H.M."/>
            <person name="McCann A."/>
            <person name="Guo C."/>
            <person name="Argimon S."/>
            <person name="Zhang W."/>
            <person name="Yang X."/>
            <person name="Jeffery I.B."/>
            <person name="Cooney J.C."/>
            <person name="Kagawa T.F."/>
            <person name="Liu W."/>
            <person name="Song Y."/>
            <person name="Salvetti E."/>
            <person name="Wrobel A."/>
            <person name="Rasinkangas P."/>
            <person name="Parkhill J."/>
            <person name="Rea M.C."/>
            <person name="O'Sullivan O."/>
            <person name="Ritari J."/>
            <person name="Douillard F.P."/>
            <person name="Paul Ross R."/>
            <person name="Yang R."/>
            <person name="Briner A.E."/>
            <person name="Felis G.E."/>
            <person name="de Vos W.M."/>
            <person name="Barrangou R."/>
            <person name="Klaenhammer T.R."/>
            <person name="Caufield P.W."/>
            <person name="Cui Y."/>
            <person name="Zhang H."/>
            <person name="O'Toole P.W."/>
        </authorList>
    </citation>
    <scope>NUCLEOTIDE SEQUENCE [LARGE SCALE GENOMIC DNA]</scope>
    <source>
        <strain evidence="3 4">DSM 13145</strain>
    </source>
</reference>
<comment type="caution">
    <text evidence="3">The sequence shown here is derived from an EMBL/GenBank/DDBJ whole genome shotgun (WGS) entry which is preliminary data.</text>
</comment>
<feature type="transmembrane region" description="Helical" evidence="1">
    <location>
        <begin position="12"/>
        <end position="33"/>
    </location>
</feature>
<proteinExistence type="predicted"/>
<dbReference type="Pfam" id="PF01510">
    <property type="entry name" value="Amidase_2"/>
    <property type="match status" value="1"/>
</dbReference>
<dbReference type="PATRIC" id="fig|1423746.3.peg.936"/>
<dbReference type="Proteomes" id="UP000051445">
    <property type="component" value="Unassembled WGS sequence"/>
</dbReference>
<dbReference type="InterPro" id="IPR036505">
    <property type="entry name" value="Amidase/PGRP_sf"/>
</dbReference>
<gene>
    <name evidence="3" type="ORF">FD27_GL000925</name>
</gene>
<accession>A0A0R1P3I6</accession>
<dbReference type="GO" id="GO:0008745">
    <property type="term" value="F:N-acetylmuramoyl-L-alanine amidase activity"/>
    <property type="evidence" value="ECO:0007669"/>
    <property type="project" value="InterPro"/>
</dbReference>